<organism evidence="1 2">
    <name type="scientific">Brassica carinata</name>
    <name type="common">Ethiopian mustard</name>
    <name type="synonym">Abyssinian cabbage</name>
    <dbReference type="NCBI Taxonomy" id="52824"/>
    <lineage>
        <taxon>Eukaryota</taxon>
        <taxon>Viridiplantae</taxon>
        <taxon>Streptophyta</taxon>
        <taxon>Embryophyta</taxon>
        <taxon>Tracheophyta</taxon>
        <taxon>Spermatophyta</taxon>
        <taxon>Magnoliopsida</taxon>
        <taxon>eudicotyledons</taxon>
        <taxon>Gunneridae</taxon>
        <taxon>Pentapetalae</taxon>
        <taxon>rosids</taxon>
        <taxon>malvids</taxon>
        <taxon>Brassicales</taxon>
        <taxon>Brassicaceae</taxon>
        <taxon>Brassiceae</taxon>
        <taxon>Brassica</taxon>
    </lineage>
</organism>
<dbReference type="Proteomes" id="UP000886595">
    <property type="component" value="Unassembled WGS sequence"/>
</dbReference>
<name>A0A8X7UKR6_BRACI</name>
<evidence type="ECO:0000313" key="1">
    <source>
        <dbReference type="EMBL" id="KAG2281176.1"/>
    </source>
</evidence>
<sequence>MRASWYWDELQRQLIHQGERDPSDTRRLQTPRQLPTLRTEVRITGRLEPISREEKPITLRGKLQHHLRQAIDDIPIPYCSNISRATIASPNTRQRLGLSTPLKTITAPASKLHHPVEQHQNRNSCRPKTKLAILQEQSTEQDEERDDTIVKQTKKRVTWEKEGASDAGTRAVRLPELISDLALFEGRGREEREFL</sequence>
<accession>A0A8X7UKR6</accession>
<dbReference type="AlphaFoldDB" id="A0A8X7UKR6"/>
<dbReference type="EMBL" id="JAAMPC010000011">
    <property type="protein sequence ID" value="KAG2281176.1"/>
    <property type="molecule type" value="Genomic_DNA"/>
</dbReference>
<reference evidence="1 2" key="1">
    <citation type="submission" date="2020-02" db="EMBL/GenBank/DDBJ databases">
        <authorList>
            <person name="Ma Q."/>
            <person name="Huang Y."/>
            <person name="Song X."/>
            <person name="Pei D."/>
        </authorList>
    </citation>
    <scope>NUCLEOTIDE SEQUENCE [LARGE SCALE GENOMIC DNA]</scope>
    <source>
        <strain evidence="1">Sxm20200214</strain>
        <tissue evidence="1">Leaf</tissue>
    </source>
</reference>
<comment type="caution">
    <text evidence="1">The sequence shown here is derived from an EMBL/GenBank/DDBJ whole genome shotgun (WGS) entry which is preliminary data.</text>
</comment>
<proteinExistence type="predicted"/>
<keyword evidence="2" id="KW-1185">Reference proteome</keyword>
<evidence type="ECO:0000313" key="2">
    <source>
        <dbReference type="Proteomes" id="UP000886595"/>
    </source>
</evidence>
<protein>
    <submittedName>
        <fullName evidence="1">Uncharacterized protein</fullName>
    </submittedName>
</protein>
<gene>
    <name evidence="1" type="ORF">Bca52824_052396</name>
</gene>